<dbReference type="InterPro" id="IPR003871">
    <property type="entry name" value="RFA1B/D_OB_1st"/>
</dbReference>
<feature type="domain" description="Replication protein A 70 kDa DNA-binding subunit B/D first OB fold" evidence="1">
    <location>
        <begin position="9"/>
        <end position="106"/>
    </location>
</feature>
<reference evidence="2 3" key="1">
    <citation type="journal article" date="2018" name="Mol. Plant">
        <title>The genome of Artemisia annua provides insight into the evolution of Asteraceae family and artemisinin biosynthesis.</title>
        <authorList>
            <person name="Shen Q."/>
            <person name="Zhang L."/>
            <person name="Liao Z."/>
            <person name="Wang S."/>
            <person name="Yan T."/>
            <person name="Shi P."/>
            <person name="Liu M."/>
            <person name="Fu X."/>
            <person name="Pan Q."/>
            <person name="Wang Y."/>
            <person name="Lv Z."/>
            <person name="Lu X."/>
            <person name="Zhang F."/>
            <person name="Jiang W."/>
            <person name="Ma Y."/>
            <person name="Chen M."/>
            <person name="Hao X."/>
            <person name="Li L."/>
            <person name="Tang Y."/>
            <person name="Lv G."/>
            <person name="Zhou Y."/>
            <person name="Sun X."/>
            <person name="Brodelius P.E."/>
            <person name="Rose J.K.C."/>
            <person name="Tang K."/>
        </authorList>
    </citation>
    <scope>NUCLEOTIDE SEQUENCE [LARGE SCALE GENOMIC DNA]</scope>
    <source>
        <strain evidence="3">cv. Huhao1</strain>
        <tissue evidence="2">Leaf</tissue>
    </source>
</reference>
<evidence type="ECO:0000313" key="2">
    <source>
        <dbReference type="EMBL" id="PWA74144.1"/>
    </source>
</evidence>
<dbReference type="Pfam" id="PF02721">
    <property type="entry name" value="DUF223"/>
    <property type="match status" value="1"/>
</dbReference>
<dbReference type="PANTHER" id="PTHR47165">
    <property type="entry name" value="OS03G0429900 PROTEIN"/>
    <property type="match status" value="1"/>
</dbReference>
<dbReference type="Gene3D" id="2.40.50.140">
    <property type="entry name" value="Nucleic acid-binding proteins"/>
    <property type="match status" value="3"/>
</dbReference>
<dbReference type="AlphaFoldDB" id="A0A2U1NKV4"/>
<accession>A0A2U1NKV4</accession>
<evidence type="ECO:0000313" key="3">
    <source>
        <dbReference type="Proteomes" id="UP000245207"/>
    </source>
</evidence>
<dbReference type="STRING" id="35608.A0A2U1NKV4"/>
<dbReference type="SUPFAM" id="SSF50249">
    <property type="entry name" value="Nucleic acid-binding proteins"/>
    <property type="match status" value="3"/>
</dbReference>
<sequence>MSRHISNAQDISPTSKKWTVLVQVLESGHVQQSRLGNDYKRLILADSHGTKVTALIYSSHLRYFARLLTQYKRYYISNATVTRNDERYRIGTYTYSWVLSNKTLVEELVENTLAPISCHFEFTNFSDLHKYADSDSLQNVRAIVLQCFPSQEQDSEITSRRDVVIVNEEKRLLLLTLWNQYDEKEGRTLADIGPGVMIFGMRLKVTTEFYKQIHSYSGLSLTTRGGNSGFMINPPVSQELQMQEWYNGNREGLQQLLEQRTYRNSDILLPYPQDDDVISIASFVASWRTLKSSWIKGRTTFPRQDRSLWYTACANCQKSLEADLSWIVTCPSCHQESELEAISRLAIRIDDGTANLSATICSADAEKLIPFNATQLRDADEHECRSGSKW</sequence>
<keyword evidence="3" id="KW-1185">Reference proteome</keyword>
<dbReference type="InterPro" id="IPR012340">
    <property type="entry name" value="NA-bd_OB-fold"/>
</dbReference>
<proteinExistence type="predicted"/>
<comment type="caution">
    <text evidence="2">The sequence shown here is derived from an EMBL/GenBank/DDBJ whole genome shotgun (WGS) entry which is preliminary data.</text>
</comment>
<name>A0A2U1NKV4_ARTAN</name>
<dbReference type="EMBL" id="PKPP01002614">
    <property type="protein sequence ID" value="PWA74144.1"/>
    <property type="molecule type" value="Genomic_DNA"/>
</dbReference>
<dbReference type="OrthoDB" id="1740937at2759"/>
<protein>
    <recommendedName>
        <fullName evidence="1">Replication protein A 70 kDa DNA-binding subunit B/D first OB fold domain-containing protein</fullName>
    </recommendedName>
</protein>
<dbReference type="Proteomes" id="UP000245207">
    <property type="component" value="Unassembled WGS sequence"/>
</dbReference>
<organism evidence="2 3">
    <name type="scientific">Artemisia annua</name>
    <name type="common">Sweet wormwood</name>
    <dbReference type="NCBI Taxonomy" id="35608"/>
    <lineage>
        <taxon>Eukaryota</taxon>
        <taxon>Viridiplantae</taxon>
        <taxon>Streptophyta</taxon>
        <taxon>Embryophyta</taxon>
        <taxon>Tracheophyta</taxon>
        <taxon>Spermatophyta</taxon>
        <taxon>Magnoliopsida</taxon>
        <taxon>eudicotyledons</taxon>
        <taxon>Gunneridae</taxon>
        <taxon>Pentapetalae</taxon>
        <taxon>asterids</taxon>
        <taxon>campanulids</taxon>
        <taxon>Asterales</taxon>
        <taxon>Asteraceae</taxon>
        <taxon>Asteroideae</taxon>
        <taxon>Anthemideae</taxon>
        <taxon>Artemisiinae</taxon>
        <taxon>Artemisia</taxon>
    </lineage>
</organism>
<dbReference type="PANTHER" id="PTHR47165:SF4">
    <property type="entry name" value="OS03G0429900 PROTEIN"/>
    <property type="match status" value="1"/>
</dbReference>
<gene>
    <name evidence="2" type="ORF">CTI12_AA254960</name>
</gene>
<evidence type="ECO:0000259" key="1">
    <source>
        <dbReference type="Pfam" id="PF02721"/>
    </source>
</evidence>